<evidence type="ECO:0000313" key="2">
    <source>
        <dbReference type="Proteomes" id="UP001600165"/>
    </source>
</evidence>
<keyword evidence="2" id="KW-1185">Reference proteome</keyword>
<sequence length="311" mass="34398">MTSDPKQPMPHPRDEVRAICVMLDRAIAWRSAKGYGADLQTNREKLMASIPDYPAENLETQDEIEPETEGSRLISRVLSPALRLWLQTQVAQSENLRFQIIGRDRQLLQGCVPQVNLSAQTAVYRGLQLGQVQLTATDIRINLGQVVRGKALRLLEPFPICGSITLSAADLQACLQTATMAEALQNFLIKICRDDRASGLFAKRVAAIAQVPTQQLVGSGQLQGDVLTISLRERTAQQPLILCTRLQVQQGRLLTLLQPQLLDDAEAIAGTPLPELHEFQVNLGADVEIQHFELKNNQLNCHGRVNVRPAP</sequence>
<dbReference type="EMBL" id="JBHZOL010000008">
    <property type="protein sequence ID" value="MFE4104970.1"/>
    <property type="molecule type" value="Genomic_DNA"/>
</dbReference>
<dbReference type="Pfam" id="PF11209">
    <property type="entry name" value="LmeA"/>
    <property type="match status" value="1"/>
</dbReference>
<name>A0ABW6IB83_9CYAN</name>
<reference evidence="1 2" key="1">
    <citation type="submission" date="2024-10" db="EMBL/GenBank/DDBJ databases">
        <authorList>
            <person name="Ratan Roy A."/>
            <person name="Morales Sandoval P.H."/>
            <person name="De Los Santos Villalobos S."/>
            <person name="Chakraborty S."/>
            <person name="Mukherjee J."/>
        </authorList>
    </citation>
    <scope>NUCLEOTIDE SEQUENCE [LARGE SCALE GENOMIC DNA]</scope>
    <source>
        <strain evidence="1 2">S1</strain>
    </source>
</reference>
<dbReference type="InterPro" id="IPR021373">
    <property type="entry name" value="DUF2993"/>
</dbReference>
<gene>
    <name evidence="1" type="ORF">ACFVKH_01685</name>
</gene>
<organism evidence="1 2">
    <name type="scientific">Almyronema epifaneia S1</name>
    <dbReference type="NCBI Taxonomy" id="2991925"/>
    <lineage>
        <taxon>Bacteria</taxon>
        <taxon>Bacillati</taxon>
        <taxon>Cyanobacteriota</taxon>
        <taxon>Cyanophyceae</taxon>
        <taxon>Nodosilineales</taxon>
        <taxon>Nodosilineaceae</taxon>
        <taxon>Almyronema</taxon>
        <taxon>Almyronema epifaneia</taxon>
    </lineage>
</organism>
<evidence type="ECO:0000313" key="1">
    <source>
        <dbReference type="EMBL" id="MFE4104970.1"/>
    </source>
</evidence>
<protein>
    <submittedName>
        <fullName evidence="1">DUF2993 domain-containing protein</fullName>
    </submittedName>
</protein>
<dbReference type="Proteomes" id="UP001600165">
    <property type="component" value="Unassembled WGS sequence"/>
</dbReference>
<dbReference type="RefSeq" id="WP_377960765.1">
    <property type="nucleotide sequence ID" value="NZ_JBHZOL010000008.1"/>
</dbReference>
<comment type="caution">
    <text evidence="1">The sequence shown here is derived from an EMBL/GenBank/DDBJ whole genome shotgun (WGS) entry which is preliminary data.</text>
</comment>
<proteinExistence type="predicted"/>
<accession>A0ABW6IB83</accession>